<dbReference type="EMBL" id="CP163443">
    <property type="protein sequence ID" value="XDQ58403.1"/>
    <property type="molecule type" value="Genomic_DNA"/>
</dbReference>
<gene>
    <name evidence="3" type="ORF">AB5J53_45630</name>
</gene>
<evidence type="ECO:0000256" key="1">
    <source>
        <dbReference type="ARBA" id="ARBA00023002"/>
    </source>
</evidence>
<dbReference type="Gene3D" id="3.40.50.720">
    <property type="entry name" value="NAD(P)-binding Rossmann-like Domain"/>
    <property type="match status" value="1"/>
</dbReference>
<keyword evidence="1" id="KW-0560">Oxidoreductase</keyword>
<protein>
    <submittedName>
        <fullName evidence="3">NADPH-dependent F420 reductase</fullName>
    </submittedName>
</protein>
<dbReference type="Pfam" id="PF03807">
    <property type="entry name" value="F420_oxidored"/>
    <property type="match status" value="1"/>
</dbReference>
<dbReference type="PANTHER" id="PTHR14239">
    <property type="entry name" value="DUDULIN-RELATED"/>
    <property type="match status" value="1"/>
</dbReference>
<dbReference type="AlphaFoldDB" id="A0AB39RWI0"/>
<dbReference type="InterPro" id="IPR028939">
    <property type="entry name" value="P5C_Rdtase_cat_N"/>
</dbReference>
<evidence type="ECO:0000313" key="3">
    <source>
        <dbReference type="EMBL" id="XDQ58403.1"/>
    </source>
</evidence>
<organism evidence="3">
    <name type="scientific">Streptomyces sp. R41</name>
    <dbReference type="NCBI Taxonomy" id="3238632"/>
    <lineage>
        <taxon>Bacteria</taxon>
        <taxon>Bacillati</taxon>
        <taxon>Actinomycetota</taxon>
        <taxon>Actinomycetes</taxon>
        <taxon>Kitasatosporales</taxon>
        <taxon>Streptomycetaceae</taxon>
        <taxon>Streptomyces</taxon>
    </lineage>
</organism>
<feature type="domain" description="Pyrroline-5-carboxylate reductase catalytic N-terminal" evidence="2">
    <location>
        <begin position="3"/>
        <end position="94"/>
    </location>
</feature>
<dbReference type="InterPro" id="IPR051267">
    <property type="entry name" value="STEAP_metalloreductase"/>
</dbReference>
<evidence type="ECO:0000259" key="2">
    <source>
        <dbReference type="Pfam" id="PF03807"/>
    </source>
</evidence>
<accession>A0AB39RWI0</accession>
<dbReference type="RefSeq" id="WP_369251455.1">
    <property type="nucleotide sequence ID" value="NZ_CP163443.1"/>
</dbReference>
<sequence length="201" mass="20761">MPIGIIGAGAIGQALAGRFVAAGEQVVISNSRGPRSLRGLASSMGPGLRPATVGESADEEIVVLAVPWRRLREAVAAADVPDWQERIVIDTTNPLGPPDFEAAALGGRTSSELVSDLVQGARLVKAFNTLTPDVLGADPRTPAGRRVIFLSGNHAGANERIARLAGRVGWAAVDLGPLASGGRLQQFPGGPLPTLNLLMEP</sequence>
<dbReference type="SUPFAM" id="SSF51735">
    <property type="entry name" value="NAD(P)-binding Rossmann-fold domains"/>
    <property type="match status" value="1"/>
</dbReference>
<dbReference type="PANTHER" id="PTHR14239:SF10">
    <property type="entry name" value="REDUCTASE"/>
    <property type="match status" value="1"/>
</dbReference>
<reference evidence="3" key="1">
    <citation type="submission" date="2024-07" db="EMBL/GenBank/DDBJ databases">
        <authorList>
            <person name="Yu S.T."/>
        </authorList>
    </citation>
    <scope>NUCLEOTIDE SEQUENCE</scope>
    <source>
        <strain evidence="3">R41</strain>
    </source>
</reference>
<dbReference type="GO" id="GO:0016491">
    <property type="term" value="F:oxidoreductase activity"/>
    <property type="evidence" value="ECO:0007669"/>
    <property type="project" value="UniProtKB-KW"/>
</dbReference>
<name>A0AB39RWI0_9ACTN</name>
<proteinExistence type="predicted"/>
<dbReference type="InterPro" id="IPR036291">
    <property type="entry name" value="NAD(P)-bd_dom_sf"/>
</dbReference>